<protein>
    <submittedName>
        <fullName evidence="2">Ribbon-helix-helix protein, CopG family</fullName>
    </submittedName>
</protein>
<dbReference type="EMBL" id="JAMFTQ010000019">
    <property type="protein sequence ID" value="MCP1388602.1"/>
    <property type="molecule type" value="Genomic_DNA"/>
</dbReference>
<comment type="caution">
    <text evidence="2">The sequence shown here is derived from an EMBL/GenBank/DDBJ whole genome shotgun (WGS) entry which is preliminary data.</text>
</comment>
<organism evidence="2 3">
    <name type="scientific">Corynebacterium stercoris</name>
    <dbReference type="NCBI Taxonomy" id="2943490"/>
    <lineage>
        <taxon>Bacteria</taxon>
        <taxon>Bacillati</taxon>
        <taxon>Actinomycetota</taxon>
        <taxon>Actinomycetes</taxon>
        <taxon>Mycobacteriales</taxon>
        <taxon>Corynebacteriaceae</taxon>
        <taxon>Corynebacterium</taxon>
    </lineage>
</organism>
<dbReference type="CDD" id="cd21631">
    <property type="entry name" value="RHH_CopG_NikR-like"/>
    <property type="match status" value="1"/>
</dbReference>
<dbReference type="InterPro" id="IPR002145">
    <property type="entry name" value="CopG"/>
</dbReference>
<evidence type="ECO:0000313" key="3">
    <source>
        <dbReference type="Proteomes" id="UP001204000"/>
    </source>
</evidence>
<evidence type="ECO:0000259" key="1">
    <source>
        <dbReference type="Pfam" id="PF01402"/>
    </source>
</evidence>
<accession>A0ABT1G3J6</accession>
<dbReference type="Pfam" id="PF01402">
    <property type="entry name" value="RHH_1"/>
    <property type="match status" value="1"/>
</dbReference>
<evidence type="ECO:0000313" key="2">
    <source>
        <dbReference type="EMBL" id="MCP1388602.1"/>
    </source>
</evidence>
<name>A0ABT1G3J6_9CORY</name>
<dbReference type="RefSeq" id="WP_253579357.1">
    <property type="nucleotide sequence ID" value="NZ_JAMFTQ010000019.1"/>
</dbReference>
<sequence length="81" mass="8945">MPVRFDDSQLEAWVAEAEAGYDVEVLKERGKGRPGRGAEPSQVIGVRLTQQELLDLDAAAEKMSLTRSEIMREAIARFLAA</sequence>
<reference evidence="2" key="1">
    <citation type="submission" date="2022-05" db="EMBL/GenBank/DDBJ databases">
        <title>Corynebacterium sp. TA-R-1 sp. nov., isolated from human feces.</title>
        <authorList>
            <person name="Shamsuzzaman M."/>
            <person name="Dahal R.H."/>
        </authorList>
    </citation>
    <scope>NUCLEOTIDE SEQUENCE</scope>
    <source>
        <strain evidence="2">TA-R-1</strain>
    </source>
</reference>
<proteinExistence type="predicted"/>
<keyword evidence="3" id="KW-1185">Reference proteome</keyword>
<dbReference type="Proteomes" id="UP001204000">
    <property type="component" value="Unassembled WGS sequence"/>
</dbReference>
<gene>
    <name evidence="2" type="ORF">M5J20_10500</name>
</gene>
<feature type="domain" description="Ribbon-helix-helix protein CopG" evidence="1">
    <location>
        <begin position="43"/>
        <end position="80"/>
    </location>
</feature>